<keyword evidence="2 4" id="KW-0547">Nucleotide-binding</keyword>
<dbReference type="Proteomes" id="UP000324800">
    <property type="component" value="Unassembled WGS sequence"/>
</dbReference>
<feature type="binding site" evidence="4">
    <location>
        <begin position="18"/>
        <end position="25"/>
    </location>
    <ligand>
        <name>GTP</name>
        <dbReference type="ChEBI" id="CHEBI:37565"/>
    </ligand>
</feature>
<evidence type="ECO:0000313" key="7">
    <source>
        <dbReference type="EMBL" id="KAA6381027.1"/>
    </source>
</evidence>
<dbReference type="Gene3D" id="3.40.50.300">
    <property type="entry name" value="P-loop containing nucleotide triphosphate hydrolases"/>
    <property type="match status" value="1"/>
</dbReference>
<dbReference type="InterPro" id="IPR005225">
    <property type="entry name" value="Small_GTP-bd"/>
</dbReference>
<organism evidence="7 8">
    <name type="scientific">Streblomastix strix</name>
    <dbReference type="NCBI Taxonomy" id="222440"/>
    <lineage>
        <taxon>Eukaryota</taxon>
        <taxon>Metamonada</taxon>
        <taxon>Preaxostyla</taxon>
        <taxon>Oxymonadida</taxon>
        <taxon>Streblomastigidae</taxon>
        <taxon>Streblomastix</taxon>
    </lineage>
</organism>
<evidence type="ECO:0000256" key="5">
    <source>
        <dbReference type="PIRSR" id="PIRSR606689-2"/>
    </source>
</evidence>
<dbReference type="GO" id="GO:0046872">
    <property type="term" value="F:metal ion binding"/>
    <property type="evidence" value="ECO:0007669"/>
    <property type="project" value="UniProtKB-KW"/>
</dbReference>
<dbReference type="EMBL" id="SNRW01007569">
    <property type="protein sequence ID" value="KAA6381027.1"/>
    <property type="molecule type" value="Genomic_DNA"/>
</dbReference>
<evidence type="ECO:0000256" key="2">
    <source>
        <dbReference type="ARBA" id="ARBA00022741"/>
    </source>
</evidence>
<comment type="caution">
    <text evidence="7">The sequence shown here is derived from an EMBL/GenBank/DDBJ whole genome shotgun (WGS) entry which is preliminary data.</text>
</comment>
<evidence type="ECO:0000256" key="1">
    <source>
        <dbReference type="ARBA" id="ARBA00010290"/>
    </source>
</evidence>
<accession>A0A5J4VES2</accession>
<dbReference type="Pfam" id="PF00025">
    <property type="entry name" value="Arf"/>
    <property type="match status" value="1"/>
</dbReference>
<feature type="binding site" evidence="5">
    <location>
        <position position="42"/>
    </location>
    <ligand>
        <name>Mg(2+)</name>
        <dbReference type="ChEBI" id="CHEBI:18420"/>
    </ligand>
</feature>
<dbReference type="SUPFAM" id="SSF52540">
    <property type="entry name" value="P-loop containing nucleoside triphosphate hydrolases"/>
    <property type="match status" value="1"/>
</dbReference>
<evidence type="ECO:0000256" key="4">
    <source>
        <dbReference type="PIRSR" id="PIRSR606689-1"/>
    </source>
</evidence>
<dbReference type="AlphaFoldDB" id="A0A5J4VES2"/>
<dbReference type="OrthoDB" id="2011769at2759"/>
<comment type="similarity">
    <text evidence="1 6">Belongs to the small GTPase superfamily. Arf family.</text>
</comment>
<reference evidence="7 8" key="1">
    <citation type="submission" date="2019-03" db="EMBL/GenBank/DDBJ databases">
        <title>Single cell metagenomics reveals metabolic interactions within the superorganism composed of flagellate Streblomastix strix and complex community of Bacteroidetes bacteria on its surface.</title>
        <authorList>
            <person name="Treitli S.C."/>
            <person name="Kolisko M."/>
            <person name="Husnik F."/>
            <person name="Keeling P."/>
            <person name="Hampl V."/>
        </authorList>
    </citation>
    <scope>NUCLEOTIDE SEQUENCE [LARGE SCALE GENOMIC DNA]</scope>
    <source>
        <strain evidence="7">ST1C</strain>
    </source>
</reference>
<evidence type="ECO:0000256" key="6">
    <source>
        <dbReference type="RuleBase" id="RU003925"/>
    </source>
</evidence>
<dbReference type="SMART" id="SM00178">
    <property type="entry name" value="SAR"/>
    <property type="match status" value="1"/>
</dbReference>
<dbReference type="PROSITE" id="PS51417">
    <property type="entry name" value="ARF"/>
    <property type="match status" value="1"/>
</dbReference>
<dbReference type="PANTHER" id="PTHR45697">
    <property type="entry name" value="ADP-RIBOSYLATION FACTOR-LIKE PROTEIN 2-RELATED"/>
    <property type="match status" value="1"/>
</dbReference>
<gene>
    <name evidence="7" type="ORF">EZS28_023446</name>
</gene>
<dbReference type="FunFam" id="3.40.50.300:FF:001166">
    <property type="entry name" value="ADP-ribosylation factor D"/>
    <property type="match status" value="1"/>
</dbReference>
<dbReference type="InterPro" id="IPR006689">
    <property type="entry name" value="Small_GTPase_ARF/SAR"/>
</dbReference>
<evidence type="ECO:0000256" key="3">
    <source>
        <dbReference type="ARBA" id="ARBA00023134"/>
    </source>
</evidence>
<keyword evidence="3 4" id="KW-0342">GTP-binding</keyword>
<feature type="binding site" evidence="5">
    <location>
        <position position="25"/>
    </location>
    <ligand>
        <name>Mg(2+)</name>
        <dbReference type="ChEBI" id="CHEBI:18420"/>
    </ligand>
</feature>
<dbReference type="GO" id="GO:0003924">
    <property type="term" value="F:GTPase activity"/>
    <property type="evidence" value="ECO:0007669"/>
    <property type="project" value="InterPro"/>
</dbReference>
<feature type="binding site" evidence="4">
    <location>
        <position position="64"/>
    </location>
    <ligand>
        <name>GTP</name>
        <dbReference type="ChEBI" id="CHEBI:37565"/>
    </ligand>
</feature>
<dbReference type="InterPro" id="IPR027417">
    <property type="entry name" value="P-loop_NTPase"/>
</dbReference>
<keyword evidence="5" id="KW-0479">Metal-binding</keyword>
<dbReference type="NCBIfam" id="TIGR00231">
    <property type="entry name" value="small_GTP"/>
    <property type="match status" value="1"/>
</dbReference>
<name>A0A5J4VES2_9EUKA</name>
<proteinExistence type="inferred from homology"/>
<keyword evidence="5" id="KW-0460">Magnesium</keyword>
<dbReference type="InterPro" id="IPR044612">
    <property type="entry name" value="ARL2/3"/>
</dbReference>
<evidence type="ECO:0000313" key="8">
    <source>
        <dbReference type="Proteomes" id="UP000324800"/>
    </source>
</evidence>
<dbReference type="SMART" id="SM00177">
    <property type="entry name" value="ARF"/>
    <property type="match status" value="1"/>
</dbReference>
<sequence length="168" mass="18815">MGALFSSRKAQLRLLFLGLDNAGKTTILNALTDMPINDISPTQGFNLKTVSHSKFQLNCWDLGGQRAIRPYWKNYFTQSDAIVFVVDSADTPRMEECGTELQQLLEEDKLSGLPLLVYSNKQAMKPDEIALALELHSIRDRPWQIQGCSAVSKTGLQEGINWLTSQIK</sequence>
<dbReference type="GO" id="GO:0005525">
    <property type="term" value="F:GTP binding"/>
    <property type="evidence" value="ECO:0007669"/>
    <property type="project" value="UniProtKB-KW"/>
</dbReference>
<protein>
    <submittedName>
        <fullName evidence="7">Putative ARF/SAR protein</fullName>
    </submittedName>
</protein>
<dbReference type="PRINTS" id="PR00328">
    <property type="entry name" value="SAR1GTPBP"/>
</dbReference>